<dbReference type="EMBL" id="CP000885">
    <property type="protein sequence ID" value="ABX43108.1"/>
    <property type="molecule type" value="Genomic_DNA"/>
</dbReference>
<evidence type="ECO:0000313" key="1">
    <source>
        <dbReference type="EMBL" id="ABX43108.1"/>
    </source>
</evidence>
<proteinExistence type="predicted"/>
<gene>
    <name evidence="1" type="ordered locus">Cphy_2747</name>
</gene>
<accession>A9KNJ1</accession>
<dbReference type="HOGENOM" id="CLU_1515356_0_0_9"/>
<keyword evidence="2" id="KW-1185">Reference proteome</keyword>
<organism evidence="1 2">
    <name type="scientific">Lachnoclostridium phytofermentans (strain ATCC 700394 / DSM 18823 / ISDg)</name>
    <name type="common">Clostridium phytofermentans</name>
    <dbReference type="NCBI Taxonomy" id="357809"/>
    <lineage>
        <taxon>Bacteria</taxon>
        <taxon>Bacillati</taxon>
        <taxon>Bacillota</taxon>
        <taxon>Clostridia</taxon>
        <taxon>Lachnospirales</taxon>
        <taxon>Lachnospiraceae</taxon>
    </lineage>
</organism>
<dbReference type="RefSeq" id="WP_012200759.1">
    <property type="nucleotide sequence ID" value="NC_010001.1"/>
</dbReference>
<dbReference type="Proteomes" id="UP000000370">
    <property type="component" value="Chromosome"/>
</dbReference>
<protein>
    <submittedName>
        <fullName evidence="1">Uncharacterized protein</fullName>
    </submittedName>
</protein>
<dbReference type="AlphaFoldDB" id="A9KNJ1"/>
<reference evidence="2" key="1">
    <citation type="submission" date="2007-11" db="EMBL/GenBank/DDBJ databases">
        <title>Complete genome sequence of Clostridium phytofermentans ISDg.</title>
        <authorList>
            <person name="Leschine S.B."/>
            <person name="Warnick T.A."/>
            <person name="Blanchard J.L."/>
            <person name="Schnell D.J."/>
            <person name="Petit E.L."/>
            <person name="LaTouf W.G."/>
            <person name="Copeland A."/>
            <person name="Lucas S."/>
            <person name="Lapidus A."/>
            <person name="Barry K."/>
            <person name="Glavina del Rio T."/>
            <person name="Dalin E."/>
            <person name="Tice H."/>
            <person name="Pitluck S."/>
            <person name="Kiss H."/>
            <person name="Brettin T."/>
            <person name="Bruce D."/>
            <person name="Detter J.C."/>
            <person name="Han C."/>
            <person name="Kuske C."/>
            <person name="Schmutz J."/>
            <person name="Larimer F."/>
            <person name="Land M."/>
            <person name="Hauser L."/>
            <person name="Kyrpides N."/>
            <person name="Kim E.A."/>
            <person name="Richardson P."/>
        </authorList>
    </citation>
    <scope>NUCLEOTIDE SEQUENCE [LARGE SCALE GENOMIC DNA]</scope>
    <source>
        <strain evidence="2">ATCC 700394 / DSM 18823 / ISDg</strain>
    </source>
</reference>
<sequence>MLYYKDYEVTATGLININTSHKTDFELSEFGLATACVYNNVLYRNFKTFEALDLKDGSHITFNTSTLDEANEQISKNAFSSLFAVSTAKPQILDYTILDDEIYFCFYSPVISRYEDKNEKLITYIPSNQKTYDFLRLYTDTKNLYALRKEYTNRKTEIKIVKIIFHEDELTFDMEEI</sequence>
<dbReference type="KEGG" id="cpy:Cphy_2747"/>
<dbReference type="STRING" id="357809.Cphy_2747"/>
<evidence type="ECO:0000313" key="2">
    <source>
        <dbReference type="Proteomes" id="UP000000370"/>
    </source>
</evidence>
<name>A9KNJ1_LACP7</name>